<feature type="domain" description="Formyl transferase N-terminal" evidence="1">
    <location>
        <begin position="60"/>
        <end position="145"/>
    </location>
</feature>
<dbReference type="InterPro" id="IPR001555">
    <property type="entry name" value="GART_AS"/>
</dbReference>
<dbReference type="InterPro" id="IPR036477">
    <property type="entry name" value="Formyl_transf_N_sf"/>
</dbReference>
<evidence type="ECO:0000313" key="3">
    <source>
        <dbReference type="Proteomes" id="UP000076400"/>
    </source>
</evidence>
<protein>
    <recommendedName>
        <fullName evidence="1">Formyl transferase N-terminal domain-containing protein</fullName>
    </recommendedName>
</protein>
<evidence type="ECO:0000313" key="2">
    <source>
        <dbReference type="EMBL" id="KZD06450.1"/>
    </source>
</evidence>
<dbReference type="Pfam" id="PF00551">
    <property type="entry name" value="Formyl_trans_N"/>
    <property type="match status" value="1"/>
</dbReference>
<dbReference type="Gene3D" id="3.40.50.12230">
    <property type="match status" value="1"/>
</dbReference>
<comment type="caution">
    <text evidence="2">The sequence shown here is derived from an EMBL/GenBank/DDBJ whole genome shotgun (WGS) entry which is preliminary data.</text>
</comment>
<proteinExistence type="predicted"/>
<dbReference type="InterPro" id="IPR002376">
    <property type="entry name" value="Formyl_transf_N"/>
</dbReference>
<dbReference type="OrthoDB" id="9788208at2"/>
<dbReference type="PROSITE" id="PS00373">
    <property type="entry name" value="GART"/>
    <property type="match status" value="1"/>
</dbReference>
<dbReference type="RefSeq" id="WP_067557426.1">
    <property type="nucleotide sequence ID" value="NZ_LPXN01000121.1"/>
</dbReference>
<dbReference type="EMBL" id="LPXN01000121">
    <property type="protein sequence ID" value="KZD06450.1"/>
    <property type="molecule type" value="Genomic_DNA"/>
</dbReference>
<evidence type="ECO:0000259" key="1">
    <source>
        <dbReference type="Pfam" id="PF00551"/>
    </source>
</evidence>
<keyword evidence="3" id="KW-1185">Reference proteome</keyword>
<dbReference type="AlphaFoldDB" id="A0A154VYY1"/>
<name>A0A154VYY1_9PROT</name>
<organism evidence="2 3">
    <name type="scientific">Oceanibaculum pacificum</name>
    <dbReference type="NCBI Taxonomy" id="580166"/>
    <lineage>
        <taxon>Bacteria</taxon>
        <taxon>Pseudomonadati</taxon>
        <taxon>Pseudomonadota</taxon>
        <taxon>Alphaproteobacteria</taxon>
        <taxon>Rhodospirillales</taxon>
        <taxon>Oceanibaculaceae</taxon>
        <taxon>Oceanibaculum</taxon>
    </lineage>
</organism>
<sequence>MPNRIILLSGRPAAYHVAAALEQHRAGLDILYASTAEQLAEAADAIDGATRLIGFCIDVVVPPAILERLPGPAYNIHPGPPAYPGAFPGALALYDGATRYGATLHEMRVRVDDGPIVGTLAFDVPADATLAWLKARSQKAAFRLLLHFARGLATLDAPLPHLAGERWGERRASKRYVRSLALITDDLPPEEAARRRRAFADEPWLQKPA</sequence>
<dbReference type="Proteomes" id="UP000076400">
    <property type="component" value="Unassembled WGS sequence"/>
</dbReference>
<reference evidence="2 3" key="1">
    <citation type="submission" date="2015-12" db="EMBL/GenBank/DDBJ databases">
        <title>Genome sequence of Oceanibaculum pacificum MCCC 1A02656.</title>
        <authorList>
            <person name="Lu L."/>
            <person name="Lai Q."/>
            <person name="Shao Z."/>
            <person name="Qian P."/>
        </authorList>
    </citation>
    <scope>NUCLEOTIDE SEQUENCE [LARGE SCALE GENOMIC DNA]</scope>
    <source>
        <strain evidence="2 3">MCCC 1A02656</strain>
    </source>
</reference>
<gene>
    <name evidence="2" type="ORF">AUP43_10695</name>
</gene>
<accession>A0A154VYY1</accession>
<dbReference type="SUPFAM" id="SSF53328">
    <property type="entry name" value="Formyltransferase"/>
    <property type="match status" value="1"/>
</dbReference>
<dbReference type="STRING" id="580166.AUP43_10695"/>